<proteinExistence type="predicted"/>
<comment type="caution">
    <text evidence="1">The sequence shown here is derived from an EMBL/GenBank/DDBJ whole genome shotgun (WGS) entry which is preliminary data.</text>
</comment>
<gene>
    <name evidence="1" type="ORF">HU230_19010</name>
</gene>
<dbReference type="InterPro" id="IPR056209">
    <property type="entry name" value="SU10_adaptor"/>
</dbReference>
<reference evidence="1" key="1">
    <citation type="submission" date="2020-06" db="EMBL/GenBank/DDBJ databases">
        <title>Whole Genome Sequence of Bradyrhizobium sp. Strain 66S1MB.</title>
        <authorList>
            <person name="Bromfield E."/>
            <person name="Cloutier S."/>
        </authorList>
    </citation>
    <scope>NUCLEOTIDE SEQUENCE</scope>
    <source>
        <strain evidence="1">66S1MB</strain>
    </source>
</reference>
<name>A0A973WRA2_9BRAD</name>
<sequence length="168" mass="18215">MEKSITATIGNLYTSGLAVPGDLLQLIAITDETDPLNVTELTRVSLPEVLRILNDNTSCGARAYTRRGSKFLIAPMPTTGSVIRMDYYATFQPLSAPTDTNVLGDIAPDCIVYGALSYAAAYFLDKRQSDFEARFKQIVDDLNGQAMSDELTGAAQVSNTIAASYTDW</sequence>
<accession>A0A973WRA2</accession>
<protein>
    <submittedName>
        <fullName evidence="1">Uncharacterized protein</fullName>
    </submittedName>
</protein>
<evidence type="ECO:0000313" key="1">
    <source>
        <dbReference type="EMBL" id="NVL07795.1"/>
    </source>
</evidence>
<dbReference type="AlphaFoldDB" id="A0A973WRA2"/>
<dbReference type="EMBL" id="JABWSX010000001">
    <property type="protein sequence ID" value="NVL07795.1"/>
    <property type="molecule type" value="Genomic_DNA"/>
</dbReference>
<organism evidence="1">
    <name type="scientific">Bradyrhizobium quebecense</name>
    <dbReference type="NCBI Taxonomy" id="2748629"/>
    <lineage>
        <taxon>Bacteria</taxon>
        <taxon>Pseudomonadati</taxon>
        <taxon>Pseudomonadota</taxon>
        <taxon>Alphaproteobacteria</taxon>
        <taxon>Hyphomicrobiales</taxon>
        <taxon>Nitrobacteraceae</taxon>
        <taxon>Bradyrhizobium</taxon>
    </lineage>
</organism>
<dbReference type="Pfam" id="PF24175">
    <property type="entry name" value="SU10_adaptor"/>
    <property type="match status" value="1"/>
</dbReference>